<keyword evidence="2" id="KW-1185">Reference proteome</keyword>
<dbReference type="RefSeq" id="WP_150039074.1">
    <property type="nucleotide sequence ID" value="NZ_OW485601.1"/>
</dbReference>
<accession>A0A5M6J0M9</accession>
<evidence type="ECO:0000313" key="2">
    <source>
        <dbReference type="Proteomes" id="UP000325255"/>
    </source>
</evidence>
<proteinExistence type="predicted"/>
<comment type="caution">
    <text evidence="1">The sequence shown here is derived from an EMBL/GenBank/DDBJ whole genome shotgun (WGS) entry which is preliminary data.</text>
</comment>
<dbReference type="AlphaFoldDB" id="A0A5M6J0M9"/>
<sequence>MNVPLQFVRVRDRDGEIAIGRDDLVRYSGPEQVVASALCLRLFGRAFADLSPEAPPLRTSIRVLSAFPGEGMLDGIEMITRARSRGALVVDPQAAAVQAPSAGIGRFYFVVAVDDRARGYMLAPDLFTADFIRQVAAFQDGGGTAAERAAYQAAKHSLIGRLLGTGDDELWRSCEAPVPAPPPDRTVQVRDHGACLKIDFEDCVKFHGRSNIGGLALGLRLMQRAFADLSPGGPPDRSEISVRTAFPGLGLRDAVEMIARAGSRGSYTLDLAMAPPSAPEAALGRLWFEVTIGSARAAYVTPPGAMGEDFISLARLSHERSLTPPEALRWQELKEQLAARLLALSPHQALLPG</sequence>
<evidence type="ECO:0000313" key="1">
    <source>
        <dbReference type="EMBL" id="KAA5614132.1"/>
    </source>
</evidence>
<protein>
    <submittedName>
        <fullName evidence="1">Uncharacterized protein</fullName>
    </submittedName>
</protein>
<dbReference type="OrthoDB" id="369328at2"/>
<name>A0A5M6J0M9_9PROT</name>
<organism evidence="1 2">
    <name type="scientific">Rhodovastum atsumiense</name>
    <dbReference type="NCBI Taxonomy" id="504468"/>
    <lineage>
        <taxon>Bacteria</taxon>
        <taxon>Pseudomonadati</taxon>
        <taxon>Pseudomonadota</taxon>
        <taxon>Alphaproteobacteria</taxon>
        <taxon>Acetobacterales</taxon>
        <taxon>Acetobacteraceae</taxon>
        <taxon>Rhodovastum</taxon>
    </lineage>
</organism>
<dbReference type="Proteomes" id="UP000325255">
    <property type="component" value="Unassembled WGS sequence"/>
</dbReference>
<reference evidence="1 2" key="1">
    <citation type="submission" date="2019-09" db="EMBL/GenBank/DDBJ databases">
        <title>Genome sequence of Rhodovastum atsumiense, a diverse member of the Acetobacteraceae family of non-sulfur purple photosynthetic bacteria.</title>
        <authorList>
            <person name="Meyer T."/>
            <person name="Kyndt J."/>
        </authorList>
    </citation>
    <scope>NUCLEOTIDE SEQUENCE [LARGE SCALE GENOMIC DNA]</scope>
    <source>
        <strain evidence="1 2">DSM 21279</strain>
    </source>
</reference>
<dbReference type="EMBL" id="VWPK01000003">
    <property type="protein sequence ID" value="KAA5614132.1"/>
    <property type="molecule type" value="Genomic_DNA"/>
</dbReference>
<gene>
    <name evidence="1" type="ORF">F1189_02745</name>
</gene>